<keyword evidence="1" id="KW-1133">Transmembrane helix</keyword>
<gene>
    <name evidence="2" type="ORF">FX983_04722</name>
</gene>
<feature type="transmembrane region" description="Helical" evidence="1">
    <location>
        <begin position="34"/>
        <end position="55"/>
    </location>
</feature>
<organism evidence="2 3">
    <name type="scientific">Pseudomonas frederiksbergensis</name>
    <dbReference type="NCBI Taxonomy" id="104087"/>
    <lineage>
        <taxon>Bacteria</taxon>
        <taxon>Pseudomonadati</taxon>
        <taxon>Pseudomonadota</taxon>
        <taxon>Gammaproteobacteria</taxon>
        <taxon>Pseudomonadales</taxon>
        <taxon>Pseudomonadaceae</taxon>
        <taxon>Pseudomonas</taxon>
    </lineage>
</organism>
<evidence type="ECO:0000313" key="2">
    <source>
        <dbReference type="EMBL" id="KAF2390262.1"/>
    </source>
</evidence>
<comment type="caution">
    <text evidence="2">The sequence shown here is derived from an EMBL/GenBank/DDBJ whole genome shotgun (WGS) entry which is preliminary data.</text>
</comment>
<proteinExistence type="predicted"/>
<accession>A0A6L5BRD3</accession>
<protein>
    <submittedName>
        <fullName evidence="2">Uncharacterized protein</fullName>
    </submittedName>
</protein>
<dbReference type="AlphaFoldDB" id="A0A6L5BRD3"/>
<name>A0A6L5BRD3_9PSED</name>
<dbReference type="RefSeq" id="WP_163912167.1">
    <property type="nucleotide sequence ID" value="NZ_JAAAXX010000002.1"/>
</dbReference>
<reference evidence="2 3" key="1">
    <citation type="submission" date="2019-12" db="EMBL/GenBank/DDBJ databases">
        <title>Endophytic bacteria associated with Panax ginseng seedlings.</title>
        <authorList>
            <person name="Park J.M."/>
            <person name="Shin R."/>
            <person name="Jo S.H."/>
        </authorList>
    </citation>
    <scope>NUCLEOTIDE SEQUENCE [LARGE SCALE GENOMIC DNA]</scope>
    <source>
        <strain evidence="2 3">PgKB32</strain>
    </source>
</reference>
<keyword evidence="1" id="KW-0472">Membrane</keyword>
<feature type="transmembrane region" description="Helical" evidence="1">
    <location>
        <begin position="6"/>
        <end position="22"/>
    </location>
</feature>
<dbReference type="Proteomes" id="UP000475265">
    <property type="component" value="Unassembled WGS sequence"/>
</dbReference>
<keyword evidence="1" id="KW-0812">Transmembrane</keyword>
<evidence type="ECO:0000256" key="1">
    <source>
        <dbReference type="SAM" id="Phobius"/>
    </source>
</evidence>
<evidence type="ECO:0000313" key="3">
    <source>
        <dbReference type="Proteomes" id="UP000475265"/>
    </source>
</evidence>
<sequence>MEFLRFVIFAAAWGFMWRWVVINRGTWGTIFGNIAGAVSGFIVGLVVLSITLSVVPMQ</sequence>
<dbReference type="EMBL" id="JAAAXX010000002">
    <property type="protein sequence ID" value="KAF2390262.1"/>
    <property type="molecule type" value="Genomic_DNA"/>
</dbReference>